<proteinExistence type="predicted"/>
<reference evidence="1 2" key="1">
    <citation type="journal article" date="2013" name="BMC Microbiol.">
        <title>Identification of the type II cytochrome c maturation pathway in anammox bacteria by comparative genomics.</title>
        <authorList>
            <person name="Ferousi C."/>
            <person name="Speth D.R."/>
            <person name="Reimann J."/>
            <person name="Op den Camp H.J."/>
            <person name="Allen J.W."/>
            <person name="Keltjens J.T."/>
            <person name="Jetten M.S."/>
        </authorList>
    </citation>
    <scope>NUCLEOTIDE SEQUENCE [LARGE SCALE GENOMIC DNA]</scope>
    <source>
        <strain evidence="1">RU1</strain>
    </source>
</reference>
<comment type="caution">
    <text evidence="1">The sequence shown here is derived from an EMBL/GenBank/DDBJ whole genome shotgun (WGS) entry which is preliminary data.</text>
</comment>
<keyword evidence="2" id="KW-1185">Reference proteome</keyword>
<gene>
    <name evidence="1" type="ORF">BROFUL_01226</name>
</gene>
<accession>A0A0M2UWV0</accession>
<protein>
    <submittedName>
        <fullName evidence="1">Uncharacterized protein</fullName>
    </submittedName>
</protein>
<evidence type="ECO:0000313" key="1">
    <source>
        <dbReference type="EMBL" id="KKO20050.1"/>
    </source>
</evidence>
<dbReference type="AlphaFoldDB" id="A0A0M2UWV0"/>
<evidence type="ECO:0000313" key="2">
    <source>
        <dbReference type="Proteomes" id="UP000034954"/>
    </source>
</evidence>
<dbReference type="EMBL" id="LAQJ01000134">
    <property type="protein sequence ID" value="KKO20050.1"/>
    <property type="molecule type" value="Genomic_DNA"/>
</dbReference>
<name>A0A0M2UWV0_9BACT</name>
<dbReference type="Proteomes" id="UP000034954">
    <property type="component" value="Unassembled WGS sequence"/>
</dbReference>
<organism evidence="1 2">
    <name type="scientific">Candidatus Brocadia fulgida</name>
    <dbReference type="NCBI Taxonomy" id="380242"/>
    <lineage>
        <taxon>Bacteria</taxon>
        <taxon>Pseudomonadati</taxon>
        <taxon>Planctomycetota</taxon>
        <taxon>Candidatus Brocadiia</taxon>
        <taxon>Candidatus Brocadiales</taxon>
        <taxon>Candidatus Brocadiaceae</taxon>
        <taxon>Candidatus Brocadia</taxon>
    </lineage>
</organism>
<sequence>MVKLHEKHQSPAMQEEATQAVSLYYEMLQAVPHLPVNPSGAAGCPGIGVLANSCVIICAHFELQSIKRDSINRYLHPFWCLHSKDMKTVLYNLTGGIYQ</sequence>